<dbReference type="PANTHER" id="PTHR44936">
    <property type="entry name" value="SENSOR PROTEIN CREC"/>
    <property type="match status" value="1"/>
</dbReference>
<protein>
    <recommendedName>
        <fullName evidence="3">histidine kinase</fullName>
        <ecNumber evidence="3">2.7.13.3</ecNumber>
    </recommendedName>
</protein>
<feature type="domain" description="HAMP" evidence="15">
    <location>
        <begin position="207"/>
        <end position="259"/>
    </location>
</feature>
<evidence type="ECO:0000259" key="15">
    <source>
        <dbReference type="PROSITE" id="PS50885"/>
    </source>
</evidence>
<dbReference type="SUPFAM" id="SSF47384">
    <property type="entry name" value="Homodimeric domain of signal transducing histidine kinase"/>
    <property type="match status" value="1"/>
</dbReference>
<keyword evidence="11 13" id="KW-1133">Transmembrane helix</keyword>
<evidence type="ECO:0000256" key="6">
    <source>
        <dbReference type="ARBA" id="ARBA00022679"/>
    </source>
</evidence>
<gene>
    <name evidence="16" type="ORF">DMP08_11330</name>
</gene>
<dbReference type="InterPro" id="IPR036097">
    <property type="entry name" value="HisK_dim/P_sf"/>
</dbReference>
<comment type="caution">
    <text evidence="16">The sequence shown here is derived from an EMBL/GenBank/DDBJ whole genome shotgun (WGS) entry which is preliminary data.</text>
</comment>
<keyword evidence="12" id="KW-0902">Two-component regulatory system</keyword>
<evidence type="ECO:0000256" key="12">
    <source>
        <dbReference type="ARBA" id="ARBA00023012"/>
    </source>
</evidence>
<evidence type="ECO:0000259" key="14">
    <source>
        <dbReference type="PROSITE" id="PS50109"/>
    </source>
</evidence>
<dbReference type="Gene3D" id="1.10.287.130">
    <property type="match status" value="1"/>
</dbReference>
<dbReference type="InterPro" id="IPR004358">
    <property type="entry name" value="Sig_transdc_His_kin-like_C"/>
</dbReference>
<evidence type="ECO:0000256" key="8">
    <source>
        <dbReference type="ARBA" id="ARBA00022741"/>
    </source>
</evidence>
<evidence type="ECO:0000256" key="3">
    <source>
        <dbReference type="ARBA" id="ARBA00012438"/>
    </source>
</evidence>
<dbReference type="Proteomes" id="UP000278632">
    <property type="component" value="Unassembled WGS sequence"/>
</dbReference>
<dbReference type="PROSITE" id="PS50109">
    <property type="entry name" value="HIS_KIN"/>
    <property type="match status" value="1"/>
</dbReference>
<dbReference type="AlphaFoldDB" id="A0A3N0AX19"/>
<dbReference type="InterPro" id="IPR050980">
    <property type="entry name" value="2C_sensor_his_kinase"/>
</dbReference>
<evidence type="ECO:0000256" key="4">
    <source>
        <dbReference type="ARBA" id="ARBA00022475"/>
    </source>
</evidence>
<feature type="transmembrane region" description="Helical" evidence="13">
    <location>
        <begin position="185"/>
        <end position="203"/>
    </location>
</feature>
<sequence>MGALRDVRPQAAQVEAGAVRAGSGRSGSSGSRRGVPLALIIVRYFGYVLVAVALLLIGFWTAFSLMAGSGLVYVANYADEHASDTVAALEAGEIEPADVPSCYRWCVFDAEGRVLASDMADGDYAAAWATAQDGSTVAGFDGLGGIRQQATAVLPNGNLCALQYDFVPDFTSRTVRDALPDPQTMLIAAFFSLFIVTVALIAVRAARVISRKMQPLADAVSQIERQDLDFAVGSANVREVNDVLCAMERMRAALADSLQARWAADDARRRQVSALAHDLKTPLAVARWNADLLHETPLDKDQRACVEDMSDSVRRMEGYVRLLVEASQASDPAAASDVDVAVLAEEARRQARQLCDAGGTALSFDAVCSGAVRGDATSLVRVIANLVSNAVEHAPAGSQVSVTFDVAEDCLRVTVEDEGPGFSAAALERGKERFFTGSADRNANAGHFGLGLSIVDDIVAAHGGSFEISNRSKGGARCVVKLPLM</sequence>
<evidence type="ECO:0000256" key="13">
    <source>
        <dbReference type="SAM" id="Phobius"/>
    </source>
</evidence>
<evidence type="ECO:0000256" key="5">
    <source>
        <dbReference type="ARBA" id="ARBA00022553"/>
    </source>
</evidence>
<reference evidence="17" key="1">
    <citation type="submission" date="2018-05" db="EMBL/GenBank/DDBJ databases">
        <title>Genome Sequencing of selected type strains of the family Eggerthellaceae.</title>
        <authorList>
            <person name="Danylec N."/>
            <person name="Stoll D.A."/>
            <person name="Doetsch A."/>
            <person name="Huch M."/>
        </authorList>
    </citation>
    <scope>NUCLEOTIDE SEQUENCE [LARGE SCALE GENOMIC DNA]</scope>
    <source>
        <strain evidence="17">DSM 16106</strain>
    </source>
</reference>
<evidence type="ECO:0000256" key="11">
    <source>
        <dbReference type="ARBA" id="ARBA00022989"/>
    </source>
</evidence>
<dbReference type="EMBL" id="QICD01000034">
    <property type="protein sequence ID" value="RNL39114.1"/>
    <property type="molecule type" value="Genomic_DNA"/>
</dbReference>
<keyword evidence="17" id="KW-1185">Reference proteome</keyword>
<dbReference type="PANTHER" id="PTHR44936:SF10">
    <property type="entry name" value="SENSOR PROTEIN RSTB"/>
    <property type="match status" value="1"/>
</dbReference>
<keyword evidence="8" id="KW-0547">Nucleotide-binding</keyword>
<dbReference type="OrthoDB" id="9786919at2"/>
<proteinExistence type="predicted"/>
<dbReference type="CDD" id="cd00082">
    <property type="entry name" value="HisKA"/>
    <property type="match status" value="1"/>
</dbReference>
<dbReference type="RefSeq" id="WP_123192991.1">
    <property type="nucleotide sequence ID" value="NZ_QICD01000034.1"/>
</dbReference>
<dbReference type="SMART" id="SM00387">
    <property type="entry name" value="HATPase_c"/>
    <property type="match status" value="1"/>
</dbReference>
<accession>A0A3N0AX19</accession>
<dbReference type="InterPro" id="IPR005467">
    <property type="entry name" value="His_kinase_dom"/>
</dbReference>
<evidence type="ECO:0000313" key="16">
    <source>
        <dbReference type="EMBL" id="RNL39114.1"/>
    </source>
</evidence>
<dbReference type="InterPro" id="IPR003594">
    <property type="entry name" value="HATPase_dom"/>
</dbReference>
<organism evidence="16 17">
    <name type="scientific">Paraeggerthella hongkongensis</name>
    <dbReference type="NCBI Taxonomy" id="230658"/>
    <lineage>
        <taxon>Bacteria</taxon>
        <taxon>Bacillati</taxon>
        <taxon>Actinomycetota</taxon>
        <taxon>Coriobacteriia</taxon>
        <taxon>Eggerthellales</taxon>
        <taxon>Eggerthellaceae</taxon>
        <taxon>Paraeggerthella</taxon>
    </lineage>
</organism>
<evidence type="ECO:0000256" key="7">
    <source>
        <dbReference type="ARBA" id="ARBA00022692"/>
    </source>
</evidence>
<dbReference type="InterPro" id="IPR003660">
    <property type="entry name" value="HAMP_dom"/>
</dbReference>
<feature type="domain" description="Histidine kinase" evidence="14">
    <location>
        <begin position="274"/>
        <end position="485"/>
    </location>
</feature>
<evidence type="ECO:0000256" key="1">
    <source>
        <dbReference type="ARBA" id="ARBA00000085"/>
    </source>
</evidence>
<keyword evidence="9 16" id="KW-0418">Kinase</keyword>
<keyword evidence="6" id="KW-0808">Transferase</keyword>
<dbReference type="Pfam" id="PF02518">
    <property type="entry name" value="HATPase_c"/>
    <property type="match status" value="1"/>
</dbReference>
<dbReference type="InterPro" id="IPR003661">
    <property type="entry name" value="HisK_dim/P_dom"/>
</dbReference>
<keyword evidence="4" id="KW-1003">Cell membrane</keyword>
<dbReference type="PRINTS" id="PR00344">
    <property type="entry name" value="BCTRLSENSOR"/>
</dbReference>
<evidence type="ECO:0000313" key="17">
    <source>
        <dbReference type="Proteomes" id="UP000278632"/>
    </source>
</evidence>
<keyword evidence="5" id="KW-0597">Phosphoprotein</keyword>
<evidence type="ECO:0000256" key="9">
    <source>
        <dbReference type="ARBA" id="ARBA00022777"/>
    </source>
</evidence>
<keyword evidence="13" id="KW-0472">Membrane</keyword>
<dbReference type="EC" id="2.7.13.3" evidence="3"/>
<comment type="subcellular location">
    <subcellularLocation>
        <location evidence="2">Cell membrane</location>
        <topology evidence="2">Multi-pass membrane protein</topology>
    </subcellularLocation>
</comment>
<dbReference type="Gene3D" id="6.10.340.10">
    <property type="match status" value="1"/>
</dbReference>
<feature type="transmembrane region" description="Helical" evidence="13">
    <location>
        <begin position="35"/>
        <end position="63"/>
    </location>
</feature>
<keyword evidence="7 13" id="KW-0812">Transmembrane</keyword>
<keyword evidence="10" id="KW-0067">ATP-binding</keyword>
<dbReference type="Pfam" id="PF00512">
    <property type="entry name" value="HisKA"/>
    <property type="match status" value="1"/>
</dbReference>
<name>A0A3N0AX19_9ACTN</name>
<evidence type="ECO:0000256" key="2">
    <source>
        <dbReference type="ARBA" id="ARBA00004651"/>
    </source>
</evidence>
<dbReference type="GO" id="GO:0000155">
    <property type="term" value="F:phosphorelay sensor kinase activity"/>
    <property type="evidence" value="ECO:0007669"/>
    <property type="project" value="InterPro"/>
</dbReference>
<dbReference type="InterPro" id="IPR036890">
    <property type="entry name" value="HATPase_C_sf"/>
</dbReference>
<evidence type="ECO:0000256" key="10">
    <source>
        <dbReference type="ARBA" id="ARBA00022840"/>
    </source>
</evidence>
<dbReference type="SMART" id="SM00388">
    <property type="entry name" value="HisKA"/>
    <property type="match status" value="1"/>
</dbReference>
<dbReference type="GO" id="GO:0005524">
    <property type="term" value="F:ATP binding"/>
    <property type="evidence" value="ECO:0007669"/>
    <property type="project" value="UniProtKB-KW"/>
</dbReference>
<dbReference type="Gene3D" id="3.30.565.10">
    <property type="entry name" value="Histidine kinase-like ATPase, C-terminal domain"/>
    <property type="match status" value="1"/>
</dbReference>
<dbReference type="GO" id="GO:0005886">
    <property type="term" value="C:plasma membrane"/>
    <property type="evidence" value="ECO:0007669"/>
    <property type="project" value="UniProtKB-SubCell"/>
</dbReference>
<dbReference type="CDD" id="cd00075">
    <property type="entry name" value="HATPase"/>
    <property type="match status" value="1"/>
</dbReference>
<dbReference type="SUPFAM" id="SSF55874">
    <property type="entry name" value="ATPase domain of HSP90 chaperone/DNA topoisomerase II/histidine kinase"/>
    <property type="match status" value="1"/>
</dbReference>
<dbReference type="PROSITE" id="PS50885">
    <property type="entry name" value="HAMP"/>
    <property type="match status" value="1"/>
</dbReference>
<comment type="catalytic activity">
    <reaction evidence="1">
        <text>ATP + protein L-histidine = ADP + protein N-phospho-L-histidine.</text>
        <dbReference type="EC" id="2.7.13.3"/>
    </reaction>
</comment>